<accession>A0A061BLT5</accession>
<dbReference type="InterPro" id="IPR002893">
    <property type="entry name" value="Znf_MYND"/>
</dbReference>
<dbReference type="Pfam" id="PF01753">
    <property type="entry name" value="zf-MYND"/>
    <property type="match status" value="1"/>
</dbReference>
<dbReference type="GO" id="GO:0008270">
    <property type="term" value="F:zinc ion binding"/>
    <property type="evidence" value="ECO:0007669"/>
    <property type="project" value="UniProtKB-KW"/>
</dbReference>
<dbReference type="OrthoDB" id="407198at2759"/>
<keyword evidence="1" id="KW-0479">Metal-binding</keyword>
<gene>
    <name evidence="5" type="ORF">RHTO0S_21e01794g</name>
</gene>
<evidence type="ECO:0000313" key="5">
    <source>
        <dbReference type="EMBL" id="CDR48926.1"/>
    </source>
</evidence>
<dbReference type="SUPFAM" id="SSF144232">
    <property type="entry name" value="HIT/MYND zinc finger-like"/>
    <property type="match status" value="1"/>
</dbReference>
<proteinExistence type="predicted"/>
<keyword evidence="3" id="KW-0862">Zinc</keyword>
<protein>
    <submittedName>
        <fullName evidence="5">RHTO0S21e01794g1_1</fullName>
    </submittedName>
</protein>
<evidence type="ECO:0000256" key="3">
    <source>
        <dbReference type="ARBA" id="ARBA00022833"/>
    </source>
</evidence>
<evidence type="ECO:0000259" key="4">
    <source>
        <dbReference type="Pfam" id="PF01753"/>
    </source>
</evidence>
<feature type="domain" description="MYND-type" evidence="4">
    <location>
        <begin position="9"/>
        <end position="49"/>
    </location>
</feature>
<dbReference type="AlphaFoldDB" id="A0A061BLT5"/>
<name>A0A061BLT5_RHOTO</name>
<dbReference type="EMBL" id="LK052956">
    <property type="protein sequence ID" value="CDR48926.1"/>
    <property type="molecule type" value="Genomic_DNA"/>
</dbReference>
<reference evidence="5" key="1">
    <citation type="journal article" date="2014" name="Genome Announc.">
        <title>Draft genome sequence of Rhodosporidium toruloides CECT1137, an oleaginous yeast of biotechnological interest.</title>
        <authorList>
            <person name="Morin N."/>
            <person name="Calcas X."/>
            <person name="Devillers H."/>
            <person name="Durrens P."/>
            <person name="Sherman D.J."/>
            <person name="Nicaud J.-M."/>
            <person name="Neuveglise C."/>
        </authorList>
    </citation>
    <scope>NUCLEOTIDE SEQUENCE</scope>
    <source>
        <strain evidence="5">CECT1137</strain>
    </source>
</reference>
<keyword evidence="2" id="KW-0863">Zinc-finger</keyword>
<sequence>MDTQTMGECLVCGEETKNRCSACAKAGIDLFFCSPEHQKFVWYAHRLFCGRGTANPPLLPNLSAEELDSARQRRSNPLFGVSGDEEASRVCARPDLALEGLLEWTGHSFDCIIDYLSGSSGPCSPPLQNVACVLAYIRATRWCDPTTDLEELSRRPFPAFIVDHVSKLLWSFTACLTSVGTLPDEIIETSWWSPLFHRLLILSALVEKTLDDCTPKHIEWVAGAYQRLREWLKSGLGTGNASLGRSLDLAMIRTTQLDMLCGAEDPFHSKHRTASTD</sequence>
<dbReference type="Gene3D" id="6.10.140.2220">
    <property type="match status" value="1"/>
</dbReference>
<organism evidence="5">
    <name type="scientific">Rhodotorula toruloides</name>
    <name type="common">Yeast</name>
    <name type="synonym">Rhodosporidium toruloides</name>
    <dbReference type="NCBI Taxonomy" id="5286"/>
    <lineage>
        <taxon>Eukaryota</taxon>
        <taxon>Fungi</taxon>
        <taxon>Dikarya</taxon>
        <taxon>Basidiomycota</taxon>
        <taxon>Pucciniomycotina</taxon>
        <taxon>Microbotryomycetes</taxon>
        <taxon>Sporidiobolales</taxon>
        <taxon>Sporidiobolaceae</taxon>
        <taxon>Rhodotorula</taxon>
    </lineage>
</organism>
<evidence type="ECO:0000256" key="1">
    <source>
        <dbReference type="ARBA" id="ARBA00022723"/>
    </source>
</evidence>
<evidence type="ECO:0000256" key="2">
    <source>
        <dbReference type="ARBA" id="ARBA00022771"/>
    </source>
</evidence>